<accession>A0ABU6GSN4</accession>
<reference evidence="1 2" key="1">
    <citation type="submission" date="2023-03" db="EMBL/GenBank/DDBJ databases">
        <title>Bacillus Genome Sequencing.</title>
        <authorList>
            <person name="Dunlap C."/>
        </authorList>
    </citation>
    <scope>NUCLEOTIDE SEQUENCE [LARGE SCALE GENOMIC DNA]</scope>
    <source>
        <strain evidence="1 2">BD-525</strain>
    </source>
</reference>
<keyword evidence="2" id="KW-1185">Reference proteome</keyword>
<dbReference type="Proteomes" id="UP001344632">
    <property type="component" value="Unassembled WGS sequence"/>
</dbReference>
<dbReference type="RefSeq" id="WP_326090533.1">
    <property type="nucleotide sequence ID" value="NZ_JARLKZ010000020.1"/>
</dbReference>
<organism evidence="1 2">
    <name type="scientific">Paenibacillus dokdonensis</name>
    <dbReference type="NCBI Taxonomy" id="2567944"/>
    <lineage>
        <taxon>Bacteria</taxon>
        <taxon>Bacillati</taxon>
        <taxon>Bacillota</taxon>
        <taxon>Bacilli</taxon>
        <taxon>Bacillales</taxon>
        <taxon>Paenibacillaceae</taxon>
        <taxon>Paenibacillus</taxon>
    </lineage>
</organism>
<protein>
    <recommendedName>
        <fullName evidence="3">Phage protein</fullName>
    </recommendedName>
</protein>
<evidence type="ECO:0000313" key="1">
    <source>
        <dbReference type="EMBL" id="MEC0242764.1"/>
    </source>
</evidence>
<dbReference type="EMBL" id="JARLKZ010000020">
    <property type="protein sequence ID" value="MEC0242764.1"/>
    <property type="molecule type" value="Genomic_DNA"/>
</dbReference>
<evidence type="ECO:0000313" key="2">
    <source>
        <dbReference type="Proteomes" id="UP001344632"/>
    </source>
</evidence>
<comment type="caution">
    <text evidence="1">The sequence shown here is derived from an EMBL/GenBank/DDBJ whole genome shotgun (WGS) entry which is preliminary data.</text>
</comment>
<proteinExistence type="predicted"/>
<gene>
    <name evidence="1" type="ORF">P4H66_23415</name>
</gene>
<evidence type="ECO:0008006" key="3">
    <source>
        <dbReference type="Google" id="ProtNLM"/>
    </source>
</evidence>
<name>A0ABU6GSN4_9BACL</name>
<sequence length="176" mass="20260">MNFDIEKVPVVLNGVERNLVFDLRAYYELNKRYDTLQKLVEEIKSESTESMPLILKMGFAHEENVPIADLELLIDTSNIKYLTLQTLQAVLHSLPDTNKYSEGQISQATDEDIAWDWDWLYYVGTVLLGMREAVFWRTLPRKLFALLGVHKKYNGADRDDTQDAPGGTAAWVDQYI</sequence>